<evidence type="ECO:0008006" key="3">
    <source>
        <dbReference type="Google" id="ProtNLM"/>
    </source>
</evidence>
<dbReference type="AlphaFoldDB" id="A0A1B8HQ31"/>
<protein>
    <recommendedName>
        <fullName evidence="3">DUF3168 domain-containing protein</fullName>
    </recommendedName>
</protein>
<dbReference type="EMBL" id="LZEX01000001">
    <property type="protein sequence ID" value="OBU11493.1"/>
    <property type="molecule type" value="Genomic_DNA"/>
</dbReference>
<sequence>MIESDILESLSGITHLPAYPLLLPKEVQEGVTFQRISDPRYGSGMVTTRLVEARFQIGIHILNNYEKVLQLDRAICEAWESVVHGYIGNYPVQTVQRGGMQQNREELTKNSVRWSVMRDFIITYPEDAQ</sequence>
<gene>
    <name evidence="1" type="ORF">AYY17_01865</name>
</gene>
<reference evidence="1 2" key="1">
    <citation type="submission" date="2016-06" db="EMBL/GenBank/DDBJ databases">
        <authorList>
            <person name="Kjaerup R.B."/>
            <person name="Dalgaard T.S."/>
            <person name="Juul-Madsen H.R."/>
        </authorList>
    </citation>
    <scope>NUCLEOTIDE SEQUENCE [LARGE SCALE GENOMIC DNA]</scope>
    <source>
        <strain evidence="1 2">GCSL-Mp3</strain>
    </source>
</reference>
<name>A0A1B8HQ31_9GAMM</name>
<evidence type="ECO:0000313" key="1">
    <source>
        <dbReference type="EMBL" id="OBU11493.1"/>
    </source>
</evidence>
<dbReference type="RefSeq" id="WP_067420806.1">
    <property type="nucleotide sequence ID" value="NZ_LZEX01000001.1"/>
</dbReference>
<evidence type="ECO:0000313" key="2">
    <source>
        <dbReference type="Proteomes" id="UP000092247"/>
    </source>
</evidence>
<accession>A0A1B8HQ31</accession>
<organism evidence="1 2">
    <name type="scientific">Morganella psychrotolerans</name>
    <dbReference type="NCBI Taxonomy" id="368603"/>
    <lineage>
        <taxon>Bacteria</taxon>
        <taxon>Pseudomonadati</taxon>
        <taxon>Pseudomonadota</taxon>
        <taxon>Gammaproteobacteria</taxon>
        <taxon>Enterobacterales</taxon>
        <taxon>Morganellaceae</taxon>
        <taxon>Morganella</taxon>
    </lineage>
</organism>
<comment type="caution">
    <text evidence="1">The sequence shown here is derived from an EMBL/GenBank/DDBJ whole genome shotgun (WGS) entry which is preliminary data.</text>
</comment>
<dbReference type="Proteomes" id="UP000092247">
    <property type="component" value="Unassembled WGS sequence"/>
</dbReference>
<proteinExistence type="predicted"/>